<evidence type="ECO:0000313" key="5">
    <source>
        <dbReference type="EMBL" id="KGJ74654.1"/>
    </source>
</evidence>
<keyword evidence="6" id="KW-0808">Transferase</keyword>
<dbReference type="InterPro" id="IPR012337">
    <property type="entry name" value="RNaseH-like_sf"/>
</dbReference>
<dbReference type="SUPFAM" id="SSF52113">
    <property type="entry name" value="BRCT domain"/>
    <property type="match status" value="1"/>
</dbReference>
<dbReference type="Gene3D" id="3.30.420.10">
    <property type="entry name" value="Ribonuclease H-like superfamily/Ribonuclease H"/>
    <property type="match status" value="1"/>
</dbReference>
<reference evidence="5 7" key="1">
    <citation type="submission" date="2014-08" db="EMBL/GenBank/DDBJ databases">
        <authorList>
            <person name="Sisinthy S."/>
        </authorList>
    </citation>
    <scope>NUCLEOTIDE SEQUENCE [LARGE SCALE GENOMIC DNA]</scope>
    <source>
        <strain evidence="5 7">RuG17</strain>
    </source>
</reference>
<evidence type="ECO:0000313" key="6">
    <source>
        <dbReference type="EMBL" id="MBB5640022.1"/>
    </source>
</evidence>
<sequence length="409" mass="44035">MPERGFAVLEFQTTGLFPYRLDRVVEVAVVHLDARARITGRWHTVVNPLRELAGDRSHGLGAAEARAAPTFDLIAPRLVELLSGRVLVAHNAQFDTGFLMGEFARMGYRPRLGMDAICTMQLARDFLPGAGRSLSDCCAAFDIEVGDLRQALGHAVATAELLSAYVQSAPALSSWQDALDRAASMPWKHLSGPTAQWVPRRLTGAPHTPTFLERMTARLPDHSGPDGHLDYLALLDRSMLTRELSVSDLGALVQLAALRGIDRDTCRSLNVEYCDDLARVAAATGGLTAGDRADLRAVARMLDVSHVSAASAADRAEARSPSSGTTSCEGVKLTRGDIVVLTGDLARSRDDWHRELSARGFRVAPAITMRTRLLVAANPSSPTGKTGKAQDYGIPIVSEFGLRSLIGVH</sequence>
<proteinExistence type="predicted"/>
<dbReference type="InterPro" id="IPR036397">
    <property type="entry name" value="RNaseH_sf"/>
</dbReference>
<dbReference type="GO" id="GO:0008408">
    <property type="term" value="F:3'-5' exonuclease activity"/>
    <property type="evidence" value="ECO:0007669"/>
    <property type="project" value="TreeGrafter"/>
</dbReference>
<evidence type="ECO:0000256" key="2">
    <source>
        <dbReference type="ARBA" id="ARBA00022801"/>
    </source>
</evidence>
<keyword evidence="7" id="KW-1185">Reference proteome</keyword>
<dbReference type="Proteomes" id="UP000561726">
    <property type="component" value="Unassembled WGS sequence"/>
</dbReference>
<dbReference type="Gene3D" id="3.40.50.10190">
    <property type="entry name" value="BRCT domain"/>
    <property type="match status" value="1"/>
</dbReference>
<dbReference type="InterPro" id="IPR013520">
    <property type="entry name" value="Ribonucl_H"/>
</dbReference>
<dbReference type="InterPro" id="IPR036420">
    <property type="entry name" value="BRCT_dom_sf"/>
</dbReference>
<gene>
    <name evidence="6" type="ORF">BJ997_000570</name>
    <name evidence="5" type="ORF">GY21_10255</name>
</gene>
<dbReference type="GO" id="GO:0003676">
    <property type="term" value="F:nucleic acid binding"/>
    <property type="evidence" value="ECO:0007669"/>
    <property type="project" value="InterPro"/>
</dbReference>
<dbReference type="GO" id="GO:0003887">
    <property type="term" value="F:DNA-directed DNA polymerase activity"/>
    <property type="evidence" value="ECO:0007669"/>
    <property type="project" value="UniProtKB-EC"/>
</dbReference>
<accession>A0A099J8E9</accession>
<feature type="domain" description="Exonuclease" evidence="4">
    <location>
        <begin position="5"/>
        <end position="171"/>
    </location>
</feature>
<dbReference type="AlphaFoldDB" id="A0A099J8E9"/>
<comment type="caution">
    <text evidence="5">The sequence shown here is derived from an EMBL/GenBank/DDBJ whole genome shotgun (WGS) entry which is preliminary data.</text>
</comment>
<keyword evidence="6" id="KW-0548">Nucleotidyltransferase</keyword>
<dbReference type="SMART" id="SM00479">
    <property type="entry name" value="EXOIII"/>
    <property type="match status" value="1"/>
</dbReference>
<protein>
    <submittedName>
        <fullName evidence="6">DNA polymerase-3 subunit epsilon</fullName>
        <ecNumber evidence="6">2.7.7.7</ecNumber>
    </submittedName>
</protein>
<evidence type="ECO:0000259" key="4">
    <source>
        <dbReference type="SMART" id="SM00479"/>
    </source>
</evidence>
<dbReference type="EMBL" id="JACHBQ010000001">
    <property type="protein sequence ID" value="MBB5640022.1"/>
    <property type="molecule type" value="Genomic_DNA"/>
</dbReference>
<dbReference type="STRING" id="1001240.GY21_10255"/>
<dbReference type="OrthoDB" id="190275at2"/>
<dbReference type="CDD" id="cd06127">
    <property type="entry name" value="DEDDh"/>
    <property type="match status" value="1"/>
</dbReference>
<dbReference type="EC" id="2.7.7.7" evidence="6"/>
<dbReference type="GO" id="GO:0005829">
    <property type="term" value="C:cytosol"/>
    <property type="evidence" value="ECO:0007669"/>
    <property type="project" value="TreeGrafter"/>
</dbReference>
<dbReference type="Proteomes" id="UP000029864">
    <property type="component" value="Unassembled WGS sequence"/>
</dbReference>
<evidence type="ECO:0000256" key="3">
    <source>
        <dbReference type="ARBA" id="ARBA00022839"/>
    </source>
</evidence>
<dbReference type="RefSeq" id="WP_035836634.1">
    <property type="nucleotide sequence ID" value="NZ_JACHBQ010000001.1"/>
</dbReference>
<dbReference type="eggNOG" id="COG0847">
    <property type="taxonomic scope" value="Bacteria"/>
</dbReference>
<name>A0A099J8E9_9MICO</name>
<keyword evidence="1" id="KW-0540">Nuclease</keyword>
<evidence type="ECO:0000313" key="7">
    <source>
        <dbReference type="Proteomes" id="UP000029864"/>
    </source>
</evidence>
<evidence type="ECO:0000313" key="8">
    <source>
        <dbReference type="Proteomes" id="UP000561726"/>
    </source>
</evidence>
<dbReference type="Pfam" id="PF00929">
    <property type="entry name" value="RNase_T"/>
    <property type="match status" value="1"/>
</dbReference>
<dbReference type="SUPFAM" id="SSF53098">
    <property type="entry name" value="Ribonuclease H-like"/>
    <property type="match status" value="1"/>
</dbReference>
<keyword evidence="2" id="KW-0378">Hydrolase</keyword>
<organism evidence="5 7">
    <name type="scientific">Cryobacterium roopkundense</name>
    <dbReference type="NCBI Taxonomy" id="1001240"/>
    <lineage>
        <taxon>Bacteria</taxon>
        <taxon>Bacillati</taxon>
        <taxon>Actinomycetota</taxon>
        <taxon>Actinomycetes</taxon>
        <taxon>Micrococcales</taxon>
        <taxon>Microbacteriaceae</taxon>
        <taxon>Cryobacterium</taxon>
    </lineage>
</organism>
<keyword evidence="3" id="KW-0269">Exonuclease</keyword>
<reference evidence="6 8" key="2">
    <citation type="submission" date="2020-08" db="EMBL/GenBank/DDBJ databases">
        <title>Sequencing the genomes of 1000 actinobacteria strains.</title>
        <authorList>
            <person name="Klenk H.-P."/>
        </authorList>
    </citation>
    <scope>NUCLEOTIDE SEQUENCE [LARGE SCALE GENOMIC DNA]</scope>
    <source>
        <strain evidence="6 8">DSM 21065</strain>
    </source>
</reference>
<dbReference type="PANTHER" id="PTHR30231">
    <property type="entry name" value="DNA POLYMERASE III SUBUNIT EPSILON"/>
    <property type="match status" value="1"/>
</dbReference>
<evidence type="ECO:0000256" key="1">
    <source>
        <dbReference type="ARBA" id="ARBA00022722"/>
    </source>
</evidence>
<dbReference type="EMBL" id="JPXF01000038">
    <property type="protein sequence ID" value="KGJ74654.1"/>
    <property type="molecule type" value="Genomic_DNA"/>
</dbReference>
<dbReference type="PANTHER" id="PTHR30231:SF4">
    <property type="entry name" value="PROTEIN NEN2"/>
    <property type="match status" value="1"/>
</dbReference>